<dbReference type="InterPro" id="IPR036291">
    <property type="entry name" value="NAD(P)-bd_dom_sf"/>
</dbReference>
<dbReference type="Pfam" id="PF00106">
    <property type="entry name" value="adh_short"/>
    <property type="match status" value="1"/>
</dbReference>
<reference evidence="1 2" key="2">
    <citation type="journal article" date="2014" name="PLoS ONE">
        <title>Evolution of mitochondria reconstructed from the energy metabolism of living bacteria.</title>
        <authorList>
            <person name="Degli Esposti M."/>
            <person name="Chouaia B."/>
            <person name="Comandatore F."/>
            <person name="Crotti E."/>
            <person name="Sassera D."/>
            <person name="Lievens P.M."/>
            <person name="Daffonchio D."/>
            <person name="Bandi C."/>
        </authorList>
    </citation>
    <scope>NUCLEOTIDE SEQUENCE [LARGE SCALE GENOMIC DNA]</scope>
    <source>
        <strain evidence="1 2">SF2.1</strain>
    </source>
</reference>
<proteinExistence type="predicted"/>
<organism evidence="1 2">
    <name type="scientific">Asaia bogorensis</name>
    <dbReference type="NCBI Taxonomy" id="91915"/>
    <lineage>
        <taxon>Bacteria</taxon>
        <taxon>Pseudomonadati</taxon>
        <taxon>Pseudomonadota</taxon>
        <taxon>Alphaproteobacteria</taxon>
        <taxon>Acetobacterales</taxon>
        <taxon>Acetobacteraceae</taxon>
        <taxon>Asaia</taxon>
    </lineage>
</organism>
<accession>A0A060QFK4</accession>
<evidence type="ECO:0000313" key="2">
    <source>
        <dbReference type="Proteomes" id="UP000027583"/>
    </source>
</evidence>
<dbReference type="Proteomes" id="UP000027583">
    <property type="component" value="Unassembled WGS sequence"/>
</dbReference>
<reference evidence="1 2" key="1">
    <citation type="journal article" date="2014" name="Genome Biol. Evol.">
        <title>Acetic acid bacteria genomes reveal functional traits for adaptation to life in insect guts.</title>
        <authorList>
            <person name="Chouaia B."/>
            <person name="Gaiarsa S."/>
            <person name="Crotti E."/>
            <person name="Comandatore F."/>
            <person name="Degli Esposti M."/>
            <person name="Ricci I."/>
            <person name="Alma A."/>
            <person name="Favia G."/>
            <person name="Bandi C."/>
            <person name="Daffonchio D."/>
        </authorList>
    </citation>
    <scope>NUCLEOTIDE SEQUENCE [LARGE SCALE GENOMIC DNA]</scope>
    <source>
        <strain evidence="1 2">SF2.1</strain>
    </source>
</reference>
<dbReference type="InterPro" id="IPR002347">
    <property type="entry name" value="SDR_fam"/>
</dbReference>
<dbReference type="AlphaFoldDB" id="A0A060QFK4"/>
<name>A0A060QFK4_9PROT</name>
<dbReference type="Gene3D" id="3.40.50.720">
    <property type="entry name" value="NAD(P)-binding Rossmann-like Domain"/>
    <property type="match status" value="1"/>
</dbReference>
<evidence type="ECO:0000313" key="1">
    <source>
        <dbReference type="EMBL" id="CDG39670.1"/>
    </source>
</evidence>
<dbReference type="EMBL" id="CBLX010000009">
    <property type="protein sequence ID" value="CDG39670.1"/>
    <property type="molecule type" value="Genomic_DNA"/>
</dbReference>
<sequence length="85" mass="8722">MAVHGRDAVRTGRVVDSITAKGGIAIAVLGDLTDNNTAASLVCEVNERLGGLDILFNNAGGGLVGNISGKKLPSTLGKQRSTVRY</sequence>
<comment type="caution">
    <text evidence="1">The sequence shown here is derived from an EMBL/GenBank/DDBJ whole genome shotgun (WGS) entry which is preliminary data.</text>
</comment>
<gene>
    <name evidence="1" type="ORF">ASAP_1625</name>
</gene>
<protein>
    <submittedName>
        <fullName evidence="1">Uncharacterized protein</fullName>
    </submittedName>
</protein>
<dbReference type="SUPFAM" id="SSF51735">
    <property type="entry name" value="NAD(P)-binding Rossmann-fold domains"/>
    <property type="match status" value="1"/>
</dbReference>